<feature type="domain" description="PTS EIIA type-2" evidence="1">
    <location>
        <begin position="133"/>
        <end position="275"/>
    </location>
</feature>
<evidence type="ECO:0000259" key="1">
    <source>
        <dbReference type="PROSITE" id="PS51094"/>
    </source>
</evidence>
<organism evidence="2 3">
    <name type="scientific">Tichowtungia aerotolerans</name>
    <dbReference type="NCBI Taxonomy" id="2697043"/>
    <lineage>
        <taxon>Bacteria</taxon>
        <taxon>Pseudomonadati</taxon>
        <taxon>Kiritimatiellota</taxon>
        <taxon>Tichowtungiia</taxon>
        <taxon>Tichowtungiales</taxon>
        <taxon>Tichowtungiaceae</taxon>
        <taxon>Tichowtungia</taxon>
    </lineage>
</organism>
<dbReference type="PROSITE" id="PS51094">
    <property type="entry name" value="PTS_EIIA_TYPE_2"/>
    <property type="match status" value="1"/>
</dbReference>
<dbReference type="InterPro" id="IPR051541">
    <property type="entry name" value="PTS_SugarTrans_NitroReg"/>
</dbReference>
<evidence type="ECO:0000313" key="2">
    <source>
        <dbReference type="EMBL" id="QHI69236.1"/>
    </source>
</evidence>
<dbReference type="SUPFAM" id="SSF55804">
    <property type="entry name" value="Phoshotransferase/anion transport protein"/>
    <property type="match status" value="1"/>
</dbReference>
<reference evidence="2 3" key="1">
    <citation type="submission" date="2020-01" db="EMBL/GenBank/DDBJ databases">
        <title>Ponticoccus aerotolerans gen. nov., sp. nov., an anaerobic bacterium and proposal of Ponticoccusceae fam. nov., Ponticoccusles ord. nov. and Ponticoccuse classis nov. in the phylum Kiritimatiellaeota.</title>
        <authorList>
            <person name="Zhou L.Y."/>
            <person name="Du Z.J."/>
        </authorList>
    </citation>
    <scope>NUCLEOTIDE SEQUENCE [LARGE SCALE GENOMIC DNA]</scope>
    <source>
        <strain evidence="2 3">S-5007</strain>
    </source>
</reference>
<dbReference type="InterPro" id="IPR003743">
    <property type="entry name" value="Zf-RING_7"/>
</dbReference>
<name>A0A6P1MCB2_9BACT</name>
<sequence length="281" mass="30975">MVRKEHHIVKHLIQLQDLLAARAQQQAAQPKKKLEQLDKNIKVLADELSPDLRSNFMRLVQKNVEALAPVTGENCSGCGFALTKALVNNIHGGSAELSRCPNCTRILYAPDVPLTRRSPRRRWGDPVKRGVERFSAPELMLHKLKGTTGEEVLWEICENMQSEGYVEDCDALHEAALHREAIISTAMGGGMAFPHVRGVEGGGLTLSIGVSKKGIDFGGSTKTKIFFYMVIPTAASAFYLKLLAGLTQSFSTAAEREPLLKAKSQEDLWNALIKGTRKMVR</sequence>
<dbReference type="InterPro" id="IPR016152">
    <property type="entry name" value="PTrfase/Anion_transptr"/>
</dbReference>
<accession>A0A6P1MCB2</accession>
<dbReference type="KEGG" id="taer:GT409_07150"/>
<dbReference type="RefSeq" id="WP_160628375.1">
    <property type="nucleotide sequence ID" value="NZ_CP047593.1"/>
</dbReference>
<dbReference type="Pfam" id="PF00359">
    <property type="entry name" value="PTS_EIIA_2"/>
    <property type="match status" value="1"/>
</dbReference>
<dbReference type="InterPro" id="IPR002178">
    <property type="entry name" value="PTS_EIIA_type-2_dom"/>
</dbReference>
<protein>
    <submittedName>
        <fullName evidence="2">PTS transporter subunit EIIA</fullName>
    </submittedName>
</protein>
<dbReference type="PANTHER" id="PTHR47738">
    <property type="entry name" value="PTS SYSTEM FRUCTOSE-LIKE EIIA COMPONENT-RELATED"/>
    <property type="match status" value="1"/>
</dbReference>
<dbReference type="Proteomes" id="UP000464954">
    <property type="component" value="Chromosome"/>
</dbReference>
<dbReference type="Gene3D" id="1.10.287.1490">
    <property type="match status" value="1"/>
</dbReference>
<dbReference type="PANTHER" id="PTHR47738:SF2">
    <property type="entry name" value="PTS SYSTEM FRUCTOSE-LIKE EIIA COMPONENT"/>
    <property type="match status" value="1"/>
</dbReference>
<dbReference type="Pfam" id="PF02591">
    <property type="entry name" value="Zn_ribbon_9"/>
    <property type="match status" value="1"/>
</dbReference>
<proteinExistence type="predicted"/>
<dbReference type="AlphaFoldDB" id="A0A6P1MCB2"/>
<gene>
    <name evidence="2" type="ORF">GT409_07150</name>
</gene>
<dbReference type="EMBL" id="CP047593">
    <property type="protein sequence ID" value="QHI69236.1"/>
    <property type="molecule type" value="Genomic_DNA"/>
</dbReference>
<dbReference type="Gene3D" id="3.40.930.10">
    <property type="entry name" value="Mannitol-specific EII, Chain A"/>
    <property type="match status" value="1"/>
</dbReference>
<evidence type="ECO:0000313" key="3">
    <source>
        <dbReference type="Proteomes" id="UP000464954"/>
    </source>
</evidence>
<keyword evidence="3" id="KW-1185">Reference proteome</keyword>